<proteinExistence type="predicted"/>
<reference evidence="3 4" key="1">
    <citation type="journal article" date="2015" name="Stand. Genomic Sci.">
        <title>Genomic Encyclopedia of Bacterial and Archaeal Type Strains, Phase III: the genomes of soil and plant-associated and newly described type strains.</title>
        <authorList>
            <person name="Whitman W.B."/>
            <person name="Woyke T."/>
            <person name="Klenk H.P."/>
            <person name="Zhou Y."/>
            <person name="Lilburn T.G."/>
            <person name="Beck B.J."/>
            <person name="De Vos P."/>
            <person name="Vandamme P."/>
            <person name="Eisen J.A."/>
            <person name="Garrity G."/>
            <person name="Hugenholtz P."/>
            <person name="Kyrpides N.C."/>
        </authorList>
    </citation>
    <scope>NUCLEOTIDE SEQUENCE [LARGE SCALE GENOMIC DNA]</scope>
    <source>
        <strain evidence="3 4">CGMCC 1.7271</strain>
    </source>
</reference>
<dbReference type="NCBIfam" id="TIGR04183">
    <property type="entry name" value="Por_Secre_tail"/>
    <property type="match status" value="1"/>
</dbReference>
<evidence type="ECO:0000259" key="2">
    <source>
        <dbReference type="Pfam" id="PF18962"/>
    </source>
</evidence>
<keyword evidence="1" id="KW-0732">Signal</keyword>
<dbReference type="EMBL" id="VLLE01000004">
    <property type="protein sequence ID" value="TWI81261.1"/>
    <property type="molecule type" value="Genomic_DNA"/>
</dbReference>
<dbReference type="OrthoDB" id="1652165at2"/>
<feature type="signal peptide" evidence="1">
    <location>
        <begin position="1"/>
        <end position="21"/>
    </location>
</feature>
<dbReference type="Pfam" id="PF18962">
    <property type="entry name" value="Por_Secre_tail"/>
    <property type="match status" value="1"/>
</dbReference>
<dbReference type="InterPro" id="IPR026444">
    <property type="entry name" value="Secre_tail"/>
</dbReference>
<dbReference type="Proteomes" id="UP000316167">
    <property type="component" value="Unassembled WGS sequence"/>
</dbReference>
<feature type="chain" id="PRO_5022125697" evidence="1">
    <location>
        <begin position="22"/>
        <end position="1159"/>
    </location>
</feature>
<evidence type="ECO:0000256" key="1">
    <source>
        <dbReference type="SAM" id="SignalP"/>
    </source>
</evidence>
<accession>A0A562SJ26</accession>
<feature type="domain" description="Secretion system C-terminal sorting" evidence="2">
    <location>
        <begin position="1087"/>
        <end position="1154"/>
    </location>
</feature>
<protein>
    <submittedName>
        <fullName evidence="3">Putative secreted protein (Por secretion system target)</fullName>
    </submittedName>
</protein>
<gene>
    <name evidence="3" type="ORF">IQ13_2277</name>
</gene>
<evidence type="ECO:0000313" key="4">
    <source>
        <dbReference type="Proteomes" id="UP000316167"/>
    </source>
</evidence>
<dbReference type="AlphaFoldDB" id="A0A562SJ26"/>
<keyword evidence="4" id="KW-1185">Reference proteome</keyword>
<comment type="caution">
    <text evidence="3">The sequence shown here is derived from an EMBL/GenBank/DDBJ whole genome shotgun (WGS) entry which is preliminary data.</text>
</comment>
<dbReference type="RefSeq" id="WP_144886463.1">
    <property type="nucleotide sequence ID" value="NZ_VLLE01000004.1"/>
</dbReference>
<sequence>MTKNILTPTLLSFIIVFNAHAQVAGDFQSKNTSGNWSDFNSWNVYNGSGWQPATAGQLPTAVTAVYVQVGHTVTVDNTSAVCNDLSISNGGTTGRLAFAATGTLNVKGTITLNSSGSNYFSPWAAGGKLIFSGSGSQGIIGLTAGSVFVQVEINKPSGAVTTSTNFRFENFTLTAGDFIVGTGNEMQGVSSTSAITINGGSWTQVAGTTRINVAGVAGSPIGPLVINGGSMTLATSNTTGGFNFSSIAVTNNGTLNLNNFNGNISITNSLGVDAASTLNIALPNFILPASVNFSGVVNYNHTGAQTIPAAAYTYLRISGSGVKTLGAGTTSIPANGILEMSGVAPSPTLALGGNTLAVSSDATTLIYASAAAQTATANEWNSGFYNVVINNASGVSMAGLSRSISGTLTLTSGTFNIGAAGSLTLDGAALVRTAGFLSGTNTSDFTVTGTAGGVVSIPQSGNIALRNVTIGGTRTVLLNGINAINLSGVFSIGSTAIVDNGGESQLLQNTGGSIVIDGRFITRDAEGFTGTGAAIPGITPVLNTGCTIEYGLLGNQVFNARSDYKNLVFSGSGRKTLSSGCIPTGTVFITGDAILETLNFTFGDMTTNLAMDGGRFRLAGTGTKPDIQGTYSLTGGVIEFFGGTPATSQTIRGSASIYYYNIEINSAYVANSNGNINLAAGGSFVIKSGAVFTINDESITGSTGMQTVTIETGARFVCGDADGFSGGSGTTSTSIRSDVENIHLALGSTIEYARTSAQVFSARSDYKNVIISGGGEKTLNGPSMINGILTLTSGLVTTTSANLLTLSATATCPEGGNSLSFVNGPMTKIGNSAFVFPVGKPELSGSAGGGFRLMGISAPVQITDAFTAEFIVGSATALGPISAAAASAGLTRVSRCEYWKLDRTAGSSSVNVTLSWNARSNCNVSYVSSLPDLAIAHFNTSSNSWDAFGADSWTGDVTAGTVTWNNVSAFSPFSLASTDFLENLLPVGVSDFQARSRSTDILLNWSMNSPTEPSYFELEKGKNGFSFQLFKKVIPQSGSFTKLYTEFDGQPFNGWNYYRLRTVDKQGGVTLSPVIKVWFGSNQQVKISPNPATEKIVIFFSQPSSITEIAIVNISGQVLQRIPAIQFNNEVNISHLQAGMYYVQIMGKNGLTTTSFIKQ</sequence>
<evidence type="ECO:0000313" key="3">
    <source>
        <dbReference type="EMBL" id="TWI81261.1"/>
    </source>
</evidence>
<name>A0A562SJ26_9BACT</name>
<organism evidence="3 4">
    <name type="scientific">Lacibacter cauensis</name>
    <dbReference type="NCBI Taxonomy" id="510947"/>
    <lineage>
        <taxon>Bacteria</taxon>
        <taxon>Pseudomonadati</taxon>
        <taxon>Bacteroidota</taxon>
        <taxon>Chitinophagia</taxon>
        <taxon>Chitinophagales</taxon>
        <taxon>Chitinophagaceae</taxon>
        <taxon>Lacibacter</taxon>
    </lineage>
</organism>